<evidence type="ECO:0000313" key="10">
    <source>
        <dbReference type="EMBL" id="KAJ8042293.1"/>
    </source>
</evidence>
<dbReference type="InterPro" id="IPR029175">
    <property type="entry name" value="EXOC2/Sec5"/>
</dbReference>
<feature type="domain" description="IPT/TIG" evidence="8">
    <location>
        <begin position="5"/>
        <end position="78"/>
    </location>
</feature>
<evidence type="ECO:0000256" key="6">
    <source>
        <dbReference type="ARBA" id="ARBA00022927"/>
    </source>
</evidence>
<dbReference type="OrthoDB" id="26242at2759"/>
<comment type="function">
    <text evidence="1 7">Component of the exocyst complex involved in the docking of exocytic vesicles with fusion sites on the plasma membrane.</text>
</comment>
<evidence type="ECO:0000256" key="5">
    <source>
        <dbReference type="ARBA" id="ARBA00022483"/>
    </source>
</evidence>
<dbReference type="Gene3D" id="2.60.40.10">
    <property type="entry name" value="Immunoglobulins"/>
    <property type="match status" value="1"/>
</dbReference>
<dbReference type="Pfam" id="PF01833">
    <property type="entry name" value="TIG"/>
    <property type="match status" value="1"/>
</dbReference>
<dbReference type="InterPro" id="IPR014756">
    <property type="entry name" value="Ig_E-set"/>
</dbReference>
<accession>A0A9Q1CCP4</accession>
<evidence type="ECO:0000313" key="11">
    <source>
        <dbReference type="Proteomes" id="UP001152320"/>
    </source>
</evidence>
<dbReference type="SUPFAM" id="SSF81296">
    <property type="entry name" value="E set domains"/>
    <property type="match status" value="1"/>
</dbReference>
<dbReference type="GO" id="GO:0006887">
    <property type="term" value="P:exocytosis"/>
    <property type="evidence" value="ECO:0007669"/>
    <property type="project" value="UniProtKB-KW"/>
</dbReference>
<dbReference type="FunFam" id="2.60.40.10:FF:000196">
    <property type="entry name" value="Exocyst complex component 2"/>
    <property type="match status" value="1"/>
</dbReference>
<reference evidence="10" key="1">
    <citation type="submission" date="2021-10" db="EMBL/GenBank/DDBJ databases">
        <title>Tropical sea cucumber genome reveals ecological adaptation and Cuvierian tubules defense mechanism.</title>
        <authorList>
            <person name="Chen T."/>
        </authorList>
    </citation>
    <scope>NUCLEOTIDE SEQUENCE</scope>
    <source>
        <strain evidence="10">Nanhai2018</strain>
        <tissue evidence="10">Muscle</tissue>
    </source>
</reference>
<dbReference type="CDD" id="cd00603">
    <property type="entry name" value="IPT_PCSR"/>
    <property type="match status" value="1"/>
</dbReference>
<dbReference type="Pfam" id="PF15469">
    <property type="entry name" value="Sec5"/>
    <property type="match status" value="1"/>
</dbReference>
<dbReference type="GO" id="GO:0006893">
    <property type="term" value="P:Golgi to plasma membrane transport"/>
    <property type="evidence" value="ECO:0007669"/>
    <property type="project" value="UniProtKB-UniRule"/>
</dbReference>
<dbReference type="InterPro" id="IPR002909">
    <property type="entry name" value="IPT_dom"/>
</dbReference>
<keyword evidence="4 7" id="KW-0813">Transport</keyword>
<keyword evidence="11" id="KW-1185">Reference proteome</keyword>
<dbReference type="AlphaFoldDB" id="A0A9Q1CCP4"/>
<comment type="subunit">
    <text evidence="7">Component of the exocyst complex.</text>
</comment>
<keyword evidence="6 7" id="KW-0653">Protein transport</keyword>
<organism evidence="10 11">
    <name type="scientific">Holothuria leucospilota</name>
    <name type="common">Black long sea cucumber</name>
    <name type="synonym">Mertensiothuria leucospilota</name>
    <dbReference type="NCBI Taxonomy" id="206669"/>
    <lineage>
        <taxon>Eukaryota</taxon>
        <taxon>Metazoa</taxon>
        <taxon>Echinodermata</taxon>
        <taxon>Eleutherozoa</taxon>
        <taxon>Echinozoa</taxon>
        <taxon>Holothuroidea</taxon>
        <taxon>Aspidochirotacea</taxon>
        <taxon>Aspidochirotida</taxon>
        <taxon>Holothuriidae</taxon>
        <taxon>Holothuria</taxon>
    </lineage>
</organism>
<dbReference type="GO" id="GO:0000145">
    <property type="term" value="C:exocyst"/>
    <property type="evidence" value="ECO:0007669"/>
    <property type="project" value="UniProtKB-UniRule"/>
</dbReference>
<dbReference type="PANTHER" id="PTHR13043:SF1">
    <property type="entry name" value="EXOCYST COMPLEX COMPONENT 2"/>
    <property type="match status" value="1"/>
</dbReference>
<evidence type="ECO:0000256" key="4">
    <source>
        <dbReference type="ARBA" id="ARBA00022448"/>
    </source>
</evidence>
<dbReference type="InterPro" id="IPR013783">
    <property type="entry name" value="Ig-like_fold"/>
</dbReference>
<proteinExistence type="inferred from homology"/>
<gene>
    <name evidence="10" type="ORF">HOLleu_13313</name>
</gene>
<evidence type="ECO:0000256" key="7">
    <source>
        <dbReference type="RuleBase" id="RU365069"/>
    </source>
</evidence>
<evidence type="ECO:0000259" key="8">
    <source>
        <dbReference type="Pfam" id="PF01833"/>
    </source>
</evidence>
<evidence type="ECO:0000259" key="9">
    <source>
        <dbReference type="Pfam" id="PF15469"/>
    </source>
</evidence>
<dbReference type="GO" id="GO:0015031">
    <property type="term" value="P:protein transport"/>
    <property type="evidence" value="ECO:0007669"/>
    <property type="project" value="UniProtKB-KW"/>
</dbReference>
<keyword evidence="5 7" id="KW-0268">Exocytosis</keyword>
<evidence type="ECO:0000256" key="3">
    <source>
        <dbReference type="ARBA" id="ARBA00017526"/>
    </source>
</evidence>
<comment type="similarity">
    <text evidence="2 7">Belongs to the SEC5 family.</text>
</comment>
<name>A0A9Q1CCP4_HOLLE</name>
<evidence type="ECO:0000256" key="2">
    <source>
        <dbReference type="ARBA" id="ARBA00010578"/>
    </source>
</evidence>
<evidence type="ECO:0000256" key="1">
    <source>
        <dbReference type="ARBA" id="ARBA00002660"/>
    </source>
</evidence>
<dbReference type="PANTHER" id="PTHR13043">
    <property type="entry name" value="EXOCYST COMPLEX COMPONENT SEC5"/>
    <property type="match status" value="1"/>
</dbReference>
<protein>
    <recommendedName>
        <fullName evidence="3 7">Exocyst complex component 2</fullName>
    </recommendedName>
</protein>
<dbReference type="Proteomes" id="UP001152320">
    <property type="component" value="Chromosome 5"/>
</dbReference>
<comment type="caution">
    <text evidence="10">The sequence shown here is derived from an EMBL/GenBank/DDBJ whole genome shotgun (WGS) entry which is preliminary data.</text>
</comment>
<sequence>MKSPPKVTGLSPKEGIPGCKVTIRGENLGTSEKDLEGLTICGANCLLLAQWISPSKIVCQTTNCKGDGEVIVTTKSGGRGTCTVRFRGLQILPNAVKECAIWMDESSLFGHRLNNRTGPSSPMASQREDALGLKVETAVPLSDAELKALFPDGSSNLALRNFDAGRYLVESHSSTSFSDLKKGLKNLRQQSSSIKTEGPQTFIKANLSTFMNCQDILASIHKGLEVHENIVHKDEGVEGSTSKGVDSLNPFSEDMLEEGENAEEDQEDDGQEKIPTLQKLENLLIESNENAKTIFETVLHRKDRADSTRNALNVLNRFKFLFHLPITMERNIKKGDYEVVINDYERARQLFSSSQVPAFIKVYQDVEERVVKFRNQLKKKLMQLPSSLDDQKRLIRYLIELNAEGDPAWDCIVNQQQWLVNLLNTYKDEHITLDKGNVEQEHLKIKGHHRRQYSGSGIQIKVSATDASEARFNPPQNVLFLEELVQLLDLSFPDLWRLGQSYFKASIVSEAGGKEMKIDRTKEKGFKTMVTNTIEHFANLVRAAFLPDTLVGLEPSERAKLGFWKETNQEGSGAWLPQCVRSVRGILGSLMILEVPANCLDVLHSLLADLRIHCMHTLFQEATEDIQNLHTRETWVLQMDEHGGISALPALFESLVIDTLQHLKEVVSRVKQGELNIFADYDIQRMTVELASEMIKAFAVCLEQLAFRGQAEADYQKQRLSEAQMCIPVSLFQSEDSLPSNEQCLVIVLSNNSHVSQYVIPNLMEEFRKHGYPNVQEIENVALEAYVELDEKIFEAYCEQKTEPLVCALEPGMNMGHFEWHNCSIPSGVRPYVKTALMSAVAIHAEINAIAPAFMLRVMTKVLESIAEEISRLTSCAMEGYSQAGALQARLDLAALEEALSPYRNAGTSASFQEALSAVPKLMRKEDRELLEKLLAKFREECGFLLQCFTSDPSSV</sequence>
<dbReference type="InterPro" id="IPR039481">
    <property type="entry name" value="EXOC2/Sec5_N_dom"/>
</dbReference>
<feature type="domain" description="Exocyst complex component EXOC2/Sec5 N-terminal" evidence="9">
    <location>
        <begin position="128"/>
        <end position="949"/>
    </location>
</feature>
<dbReference type="EMBL" id="JAIZAY010000005">
    <property type="protein sequence ID" value="KAJ8042293.1"/>
    <property type="molecule type" value="Genomic_DNA"/>
</dbReference>